<organism evidence="1 2">
    <name type="scientific">Methanolacinia petrolearia (strain DSM 11571 / OCM 486 / SEBR 4847)</name>
    <name type="common">Methanoplanus petrolearius</name>
    <dbReference type="NCBI Taxonomy" id="679926"/>
    <lineage>
        <taxon>Archaea</taxon>
        <taxon>Methanobacteriati</taxon>
        <taxon>Methanobacteriota</taxon>
        <taxon>Stenosarchaea group</taxon>
        <taxon>Methanomicrobia</taxon>
        <taxon>Methanomicrobiales</taxon>
        <taxon>Methanomicrobiaceae</taxon>
        <taxon>Methanolacinia</taxon>
    </lineage>
</organism>
<dbReference type="RefSeq" id="WP_013328006.1">
    <property type="nucleotide sequence ID" value="NC_014507.1"/>
</dbReference>
<dbReference type="eggNOG" id="arCOG05734">
    <property type="taxonomic scope" value="Archaea"/>
</dbReference>
<sequence>MTFEETIIFYNPEHADEFTLKLKKSGFRAKTKRVSTLVKETICTGKIDDFISLFNEEKKKHDNGSDKTDVQALMTDMYSEIIDELELRKNRLSGFFGSAHPGDCISDIPGFNGCGSWTEAGDDEANPENDEERGNKTLFHLLNENGLLESGSGKWILKNTAEPGEIITAVPSDMMLEASSQEKRSRYSINTIINVMSGVETHVTLPPEFSISAEPEMIDQIMDKYDVDEESILKLKENGYIKSLLAERIIEYLKEKERTPFDELFREMKNLKFTIDNTNDEFRFDLDEKFLKDMLGEMKKMDLIKSKGNHFRSA</sequence>
<dbReference type="EMBL" id="CP002117">
    <property type="protein sequence ID" value="ADN34827.1"/>
    <property type="molecule type" value="Genomic_DNA"/>
</dbReference>
<dbReference type="STRING" id="679926.Mpet_0046"/>
<evidence type="ECO:0000313" key="2">
    <source>
        <dbReference type="Proteomes" id="UP000006565"/>
    </source>
</evidence>
<dbReference type="AlphaFoldDB" id="E1RDE3"/>
<dbReference type="HOGENOM" id="CLU_884584_0_0_2"/>
<proteinExistence type="predicted"/>
<evidence type="ECO:0000313" key="1">
    <source>
        <dbReference type="EMBL" id="ADN34827.1"/>
    </source>
</evidence>
<dbReference type="Proteomes" id="UP000006565">
    <property type="component" value="Chromosome"/>
</dbReference>
<keyword evidence="2" id="KW-1185">Reference proteome</keyword>
<dbReference type="OrthoDB" id="109646at2157"/>
<name>E1RDE3_METP4</name>
<dbReference type="KEGG" id="mpi:Mpet_0046"/>
<reference evidence="1 2" key="1">
    <citation type="journal article" date="2010" name="Stand. Genomic Sci.">
        <title>Complete genome sequence of Methanoplanus petrolearius type strain (SEBR 4847).</title>
        <authorList>
            <person name="Brambilla E."/>
            <person name="Djao O.D."/>
            <person name="Daligault H."/>
            <person name="Lapidus A."/>
            <person name="Lucas S."/>
            <person name="Hammon N."/>
            <person name="Nolan M."/>
            <person name="Tice H."/>
            <person name="Cheng J.F."/>
            <person name="Han C."/>
            <person name="Tapia R."/>
            <person name="Goodwin L."/>
            <person name="Pitluck S."/>
            <person name="Liolios K."/>
            <person name="Ivanova N."/>
            <person name="Mavromatis K."/>
            <person name="Mikhailova N."/>
            <person name="Pati A."/>
            <person name="Chen A."/>
            <person name="Palaniappan K."/>
            <person name="Land M."/>
            <person name="Hauser L."/>
            <person name="Chang Y.J."/>
            <person name="Jeffries C.D."/>
            <person name="Rohde M."/>
            <person name="Spring S."/>
            <person name="Sikorski J."/>
            <person name="Goker M."/>
            <person name="Woyke T."/>
            <person name="Bristow J."/>
            <person name="Eisen J.A."/>
            <person name="Markowitz V."/>
            <person name="Hugenholtz P."/>
            <person name="Kyrpides N.C."/>
            <person name="Klenk H.P."/>
        </authorList>
    </citation>
    <scope>NUCLEOTIDE SEQUENCE [LARGE SCALE GENOMIC DNA]</scope>
    <source>
        <strain evidence="2">DSM 11571 / OCM 486 / SEBR 4847</strain>
    </source>
</reference>
<accession>E1RDE3</accession>
<protein>
    <submittedName>
        <fullName evidence="1">Uncharacterized protein</fullName>
    </submittedName>
</protein>
<gene>
    <name evidence="1" type="ordered locus">Mpet_0046</name>
</gene>
<dbReference type="GeneID" id="9742484"/>